<evidence type="ECO:0000256" key="1">
    <source>
        <dbReference type="SAM" id="MobiDB-lite"/>
    </source>
</evidence>
<feature type="signal peptide" evidence="2">
    <location>
        <begin position="1"/>
        <end position="17"/>
    </location>
</feature>
<reference evidence="3" key="2">
    <citation type="submission" date="2020-09" db="EMBL/GenBank/DDBJ databases">
        <title>Reference genome assembly for Australian Ascochyta lentis isolate Al4.</title>
        <authorList>
            <person name="Lee R.C."/>
            <person name="Farfan-Caceres L.M."/>
            <person name="Debler J.W."/>
            <person name="Williams A.H."/>
            <person name="Henares B.M."/>
        </authorList>
    </citation>
    <scope>NUCLEOTIDE SEQUENCE</scope>
    <source>
        <strain evidence="3">Al4</strain>
    </source>
</reference>
<comment type="caution">
    <text evidence="3">The sequence shown here is derived from an EMBL/GenBank/DDBJ whole genome shotgun (WGS) entry which is preliminary data.</text>
</comment>
<dbReference type="EMBL" id="RZGK01000005">
    <property type="protein sequence ID" value="KAF9698750.1"/>
    <property type="molecule type" value="Genomic_DNA"/>
</dbReference>
<keyword evidence="2" id="KW-0732">Signal</keyword>
<name>A0A8H7J902_9PLEO</name>
<feature type="chain" id="PRO_5034233712" evidence="2">
    <location>
        <begin position="18"/>
        <end position="162"/>
    </location>
</feature>
<proteinExistence type="predicted"/>
<evidence type="ECO:0000313" key="3">
    <source>
        <dbReference type="EMBL" id="KAF9698750.1"/>
    </source>
</evidence>
<feature type="compositionally biased region" description="Acidic residues" evidence="1">
    <location>
        <begin position="56"/>
        <end position="70"/>
    </location>
</feature>
<feature type="compositionally biased region" description="Low complexity" evidence="1">
    <location>
        <begin position="39"/>
        <end position="50"/>
    </location>
</feature>
<feature type="compositionally biased region" description="Gly residues" evidence="1">
    <location>
        <begin position="19"/>
        <end position="28"/>
    </location>
</feature>
<dbReference type="AlphaFoldDB" id="A0A8H7J902"/>
<evidence type="ECO:0000313" key="4">
    <source>
        <dbReference type="Proteomes" id="UP000651452"/>
    </source>
</evidence>
<feature type="region of interest" description="Disordered" evidence="1">
    <location>
        <begin position="19"/>
        <end position="75"/>
    </location>
</feature>
<gene>
    <name evidence="3" type="ORF">EKO04_003298</name>
</gene>
<sequence>MKFLLLLFLTLIASVSAAGGGGGGGGGSKPASPAPAAPKAPSSPSSPKVPGRNDLPEDEAPDGDTPDDTSPDMIPPPCLTYTIYTNASVWSTEGCGSVWTTGVTSTSLSATGTGRLNSSTALRSATRTAPYAAASTGAAAAVRGVDGGVALIAFVVSGVLFG</sequence>
<protein>
    <submittedName>
        <fullName evidence="3">Uncharacterized protein</fullName>
    </submittedName>
</protein>
<evidence type="ECO:0000256" key="2">
    <source>
        <dbReference type="SAM" id="SignalP"/>
    </source>
</evidence>
<dbReference type="Proteomes" id="UP000651452">
    <property type="component" value="Unassembled WGS sequence"/>
</dbReference>
<reference evidence="3" key="1">
    <citation type="submission" date="2018-12" db="EMBL/GenBank/DDBJ databases">
        <authorList>
            <person name="Syme R.A."/>
            <person name="Farfan-Caceres L."/>
            <person name="Lichtenzveig J."/>
        </authorList>
    </citation>
    <scope>NUCLEOTIDE SEQUENCE</scope>
    <source>
        <strain evidence="3">Al4</strain>
    </source>
</reference>
<organism evidence="3 4">
    <name type="scientific">Ascochyta lentis</name>
    <dbReference type="NCBI Taxonomy" id="205686"/>
    <lineage>
        <taxon>Eukaryota</taxon>
        <taxon>Fungi</taxon>
        <taxon>Dikarya</taxon>
        <taxon>Ascomycota</taxon>
        <taxon>Pezizomycotina</taxon>
        <taxon>Dothideomycetes</taxon>
        <taxon>Pleosporomycetidae</taxon>
        <taxon>Pleosporales</taxon>
        <taxon>Pleosporineae</taxon>
        <taxon>Didymellaceae</taxon>
        <taxon>Ascochyta</taxon>
    </lineage>
</organism>
<keyword evidence="4" id="KW-1185">Reference proteome</keyword>
<accession>A0A8H7J902</accession>